<organism evidence="2 3">
    <name type="scientific">Maribacter arenosus</name>
    <dbReference type="NCBI Taxonomy" id="1854708"/>
    <lineage>
        <taxon>Bacteria</taxon>
        <taxon>Pseudomonadati</taxon>
        <taxon>Bacteroidota</taxon>
        <taxon>Flavobacteriia</taxon>
        <taxon>Flavobacteriales</taxon>
        <taxon>Flavobacteriaceae</taxon>
        <taxon>Maribacter</taxon>
    </lineage>
</organism>
<feature type="signal peptide" evidence="1">
    <location>
        <begin position="1"/>
        <end position="21"/>
    </location>
</feature>
<gene>
    <name evidence="2" type="ORF">HPE63_05350</name>
</gene>
<proteinExistence type="predicted"/>
<reference evidence="2 3" key="1">
    <citation type="submission" date="2020-05" db="EMBL/GenBank/DDBJ databases">
        <title>The draft genome sequence of Maribacter arenosus CAU 1321.</title>
        <authorList>
            <person name="Mu L."/>
        </authorList>
    </citation>
    <scope>NUCLEOTIDE SEQUENCE [LARGE SCALE GENOMIC DNA]</scope>
    <source>
        <strain evidence="2 3">CAU 1321</strain>
    </source>
</reference>
<name>A0ABR7V8T3_9FLAO</name>
<protein>
    <submittedName>
        <fullName evidence="2">Uncharacterized protein</fullName>
    </submittedName>
</protein>
<evidence type="ECO:0000256" key="1">
    <source>
        <dbReference type="SAM" id="SignalP"/>
    </source>
</evidence>
<feature type="chain" id="PRO_5047091624" evidence="1">
    <location>
        <begin position="22"/>
        <end position="157"/>
    </location>
</feature>
<dbReference type="Proteomes" id="UP000598350">
    <property type="component" value="Unassembled WGS sequence"/>
</dbReference>
<keyword evidence="3" id="KW-1185">Reference proteome</keyword>
<evidence type="ECO:0000313" key="2">
    <source>
        <dbReference type="EMBL" id="MBD0850088.1"/>
    </source>
</evidence>
<keyword evidence="1" id="KW-0732">Signal</keyword>
<evidence type="ECO:0000313" key="3">
    <source>
        <dbReference type="Proteomes" id="UP000598350"/>
    </source>
</evidence>
<dbReference type="EMBL" id="JABTCG010000002">
    <property type="protein sequence ID" value="MBD0850088.1"/>
    <property type="molecule type" value="Genomic_DNA"/>
</dbReference>
<comment type="caution">
    <text evidence="2">The sequence shown here is derived from an EMBL/GenBank/DDBJ whole genome shotgun (WGS) entry which is preliminary data.</text>
</comment>
<dbReference type="RefSeq" id="WP_188313232.1">
    <property type="nucleotide sequence ID" value="NZ_JABTCG010000002.1"/>
</dbReference>
<accession>A0ABR7V8T3</accession>
<sequence length="157" mass="17569">MKNLKLITSILLLFVSTYVQAQNEPTGVMNATTTNTFNYMKDGVKLPYTVKVQESRAYNAKFKAEDMDKMDQDRVSTPTKVAKLITIIDTANPANNTVIFLKYEKQAADTFTLDSTDNGIVVNVDGKIMEYIIGKGVYFASTADKDFFSLDEFDMAN</sequence>